<comment type="caution">
    <text evidence="1">The sequence shown here is derived from an EMBL/GenBank/DDBJ whole genome shotgun (WGS) entry which is preliminary data.</text>
</comment>
<dbReference type="AlphaFoldDB" id="A0A964FGB3"/>
<name>A0A964FGB3_9CYAN</name>
<organism evidence="1 2">
    <name type="scientific">Waterburya agarophytonicola KI4</name>
    <dbReference type="NCBI Taxonomy" id="2874699"/>
    <lineage>
        <taxon>Bacteria</taxon>
        <taxon>Bacillati</taxon>
        <taxon>Cyanobacteriota</taxon>
        <taxon>Cyanophyceae</taxon>
        <taxon>Pleurocapsales</taxon>
        <taxon>Hyellaceae</taxon>
        <taxon>Waterburya</taxon>
        <taxon>Waterburya agarophytonicola</taxon>
    </lineage>
</organism>
<accession>A0A964FGB3</accession>
<protein>
    <submittedName>
        <fullName evidence="1">Uncharacterized protein</fullName>
    </submittedName>
</protein>
<keyword evidence="2" id="KW-1185">Reference proteome</keyword>
<evidence type="ECO:0000313" key="2">
    <source>
        <dbReference type="Proteomes" id="UP000729733"/>
    </source>
</evidence>
<proteinExistence type="predicted"/>
<reference evidence="1" key="1">
    <citation type="journal article" date="2021" name="Antonie Van Leeuwenhoek">
        <title>Draft genome and description of Waterburya agarophytonicola gen. nov. sp. nov. (Pleurocapsales, Cyanobacteria): a seaweed symbiont.</title>
        <authorList>
            <person name="Bonthond G."/>
            <person name="Shalygin S."/>
            <person name="Bayer T."/>
            <person name="Weinberger F."/>
        </authorList>
    </citation>
    <scope>NUCLEOTIDE SEQUENCE</scope>
    <source>
        <strain evidence="1">KI4</strain>
    </source>
</reference>
<gene>
    <name evidence="1" type="ORF">I4641_13690</name>
</gene>
<evidence type="ECO:0000313" key="1">
    <source>
        <dbReference type="EMBL" id="MCC0178032.1"/>
    </source>
</evidence>
<dbReference type="Proteomes" id="UP000729733">
    <property type="component" value="Unassembled WGS sequence"/>
</dbReference>
<sequence length="202" mass="22110">MFNLPPEISYQQEPVPNGFAFNFRHAKLGDLGRILLQERPDGQTQILSEIVGDPEDPMTAKRGDIFKPISEAITSQLDAALGGSAEILGEKDPSGAVKPPTSIEKIASKLIPCLKCGQPAALLIFADYAQDIGGLEDYARLMYPQIIELDVPTWVIAPPEGQGRDAAANILKVHPKREPICQLTPDEFNQKLDKITASHCRR</sequence>
<dbReference type="RefSeq" id="WP_229641098.1">
    <property type="nucleotide sequence ID" value="NZ_JADWDC010000034.1"/>
</dbReference>
<dbReference type="EMBL" id="JADWDC010000034">
    <property type="protein sequence ID" value="MCC0178032.1"/>
    <property type="molecule type" value="Genomic_DNA"/>
</dbReference>